<dbReference type="Gene3D" id="2.160.20.10">
    <property type="entry name" value="Single-stranded right-handed beta-helix, Pectin lyase-like"/>
    <property type="match status" value="2"/>
</dbReference>
<accession>A0ABZ3IZ71</accession>
<dbReference type="SMART" id="SM00710">
    <property type="entry name" value="PbH1"/>
    <property type="match status" value="8"/>
</dbReference>
<protein>
    <recommendedName>
        <fullName evidence="1">Periplasmic copper-binding protein NosD beta helix domain-containing protein</fullName>
    </recommendedName>
</protein>
<name>A0ABZ3IZ71_SPOA4</name>
<evidence type="ECO:0000259" key="1">
    <source>
        <dbReference type="Pfam" id="PF05048"/>
    </source>
</evidence>
<dbReference type="InterPro" id="IPR007742">
    <property type="entry name" value="NosD_dom"/>
</dbReference>
<feature type="domain" description="Periplasmic copper-binding protein NosD beta helix" evidence="1">
    <location>
        <begin position="375"/>
        <end position="541"/>
    </location>
</feature>
<dbReference type="EMBL" id="CP155571">
    <property type="protein sequence ID" value="XFO71166.1"/>
    <property type="molecule type" value="Genomic_DNA"/>
</dbReference>
<proteinExistence type="predicted"/>
<reference evidence="2" key="1">
    <citation type="submission" date="2024-05" db="EMBL/GenBank/DDBJ databases">
        <title>Isolation and characterization of Sporomusa carbonis sp. nov., a carboxydotrophic hydrogenogen in the genus of Sporomusa isolated from a charcoal burning pile.</title>
        <authorList>
            <person name="Boeer T."/>
            <person name="Rosenbaum F."/>
            <person name="Eysell L."/>
            <person name="Mueller V."/>
            <person name="Daniel R."/>
            <person name="Poehlein A."/>
        </authorList>
    </citation>
    <scope>NUCLEOTIDE SEQUENCE [LARGE SCALE GENOMIC DNA]</scope>
    <source>
        <strain evidence="2">DSM 3132</strain>
    </source>
</reference>
<dbReference type="Pfam" id="PF05048">
    <property type="entry name" value="NosD"/>
    <property type="match status" value="1"/>
</dbReference>
<evidence type="ECO:0000313" key="2">
    <source>
        <dbReference type="EMBL" id="XFO71166.1"/>
    </source>
</evidence>
<dbReference type="InterPro" id="IPR012334">
    <property type="entry name" value="Pectin_lyas_fold"/>
</dbReference>
<organism evidence="2 3">
    <name type="scientific">Sporomusa acidovorans (strain ATCC 49682 / DSM 3132 / Mol)</name>
    <dbReference type="NCBI Taxonomy" id="1123286"/>
    <lineage>
        <taxon>Bacteria</taxon>
        <taxon>Bacillati</taxon>
        <taxon>Bacillota</taxon>
        <taxon>Negativicutes</taxon>
        <taxon>Selenomonadales</taxon>
        <taxon>Sporomusaceae</taxon>
        <taxon>Sporomusa</taxon>
    </lineage>
</organism>
<keyword evidence="3" id="KW-1185">Reference proteome</keyword>
<sequence length="617" mass="66547">MAIELPGVEPEAIEEPIEPRAINYGFIDVKNFGVIGDGITDDTAAFKEIIKTYATNAVTLIVSSNVVISSDATIPTNIGIQMVDNGCFTVSNGVLTINGPFSAPDAQQIFSSNSKVVGLKYATPLWWGAKGDGITDDTTAFKRAVYSVTLRSEYYLSDDSLNPWNYVRANNIKYVLNQVVRWCITENDDYLSIWRCTSAGTSGATAPDITGKKVLDTVTDGTVVWTKLSDGYISPGKVYVPASFNPYMVNGYSDNHNRGIIIYSPMTFEMHPNAVIKQVPLSSEKVHSILNIRQAKNVTINGGKILGERVDHSFTGNEITVFMGIGVEIFSSYNVTIRDIHLGDFIGDGSCCFCETNMNINCKNIVYDNVVFENNTMDGLTINSVYNIKVINCTFYHTNGANPNCGIDIESSTSDTGSIFISNCLFENNVEYGIIGGSGRGFCNVIISNNIFKNNGVGLQLNGTFKNVNVLGNIYYGGTGGVVCGSGTNITISGNKFISSKNGIYTTSSFTTGTITNNTLTTLEAALVGSPTNSLIADNYFCECGSANGEAAIKQSPENCSYLNNVFVCSVSTRPAMALNTTPTIPSILNGNIARYGTYANMFNVNTAHILGKNYTL</sequence>
<dbReference type="InterPro" id="IPR011050">
    <property type="entry name" value="Pectin_lyase_fold/virulence"/>
</dbReference>
<dbReference type="InterPro" id="IPR006626">
    <property type="entry name" value="PbH1"/>
</dbReference>
<dbReference type="SUPFAM" id="SSF51126">
    <property type="entry name" value="Pectin lyase-like"/>
    <property type="match status" value="3"/>
</dbReference>
<evidence type="ECO:0000313" key="3">
    <source>
        <dbReference type="Proteomes" id="UP000216052"/>
    </source>
</evidence>
<gene>
    <name evidence="2" type="ORF">SPACI_011810</name>
</gene>
<dbReference type="RefSeq" id="WP_093795997.1">
    <property type="nucleotide sequence ID" value="NZ_CP155571.1"/>
</dbReference>
<dbReference type="Proteomes" id="UP000216052">
    <property type="component" value="Chromosome"/>
</dbReference>